<dbReference type="EMBL" id="UOFH01000065">
    <property type="protein sequence ID" value="VAW59213.1"/>
    <property type="molecule type" value="Genomic_DNA"/>
</dbReference>
<accession>A0A3B0X482</accession>
<gene>
    <name evidence="1" type="ORF">MNBD_GAMMA08-707</name>
</gene>
<organism evidence="1">
    <name type="scientific">hydrothermal vent metagenome</name>
    <dbReference type="NCBI Taxonomy" id="652676"/>
    <lineage>
        <taxon>unclassified sequences</taxon>
        <taxon>metagenomes</taxon>
        <taxon>ecological metagenomes</taxon>
    </lineage>
</organism>
<dbReference type="AlphaFoldDB" id="A0A3B0X482"/>
<proteinExistence type="predicted"/>
<reference evidence="1" key="1">
    <citation type="submission" date="2018-06" db="EMBL/GenBank/DDBJ databases">
        <authorList>
            <person name="Zhirakovskaya E."/>
        </authorList>
    </citation>
    <scope>NUCLEOTIDE SEQUENCE</scope>
</reference>
<protein>
    <submittedName>
        <fullName evidence="1">Uncharacterized protein</fullName>
    </submittedName>
</protein>
<evidence type="ECO:0000313" key="1">
    <source>
        <dbReference type="EMBL" id="VAW59213.1"/>
    </source>
</evidence>
<name>A0A3B0X482_9ZZZZ</name>
<sequence length="93" mass="10479">MIISKFFEQREWKLNECRVKICLALFALTRLRGNVYGCLYAGMGSHAGAWEPGKYLIEKREKSCNSISLSDNLFSSLTQQAFKGQLSKPTKAA</sequence>